<evidence type="ECO:0000313" key="2">
    <source>
        <dbReference type="Proteomes" id="UP001153331"/>
    </source>
</evidence>
<comment type="caution">
    <text evidence="1">The sequence shown here is derived from an EMBL/GenBank/DDBJ whole genome shotgun (WGS) entry which is preliminary data.</text>
</comment>
<dbReference type="Proteomes" id="UP001153331">
    <property type="component" value="Unassembled WGS sequence"/>
</dbReference>
<dbReference type="EMBL" id="JAPHNI010000727">
    <property type="protein sequence ID" value="KAJ8108593.1"/>
    <property type="molecule type" value="Genomic_DNA"/>
</dbReference>
<keyword evidence="2" id="KW-1185">Reference proteome</keyword>
<sequence length="358" mass="39587">MIVYGYPREIVDVLLAGVKKYYGSNSGLPRAMGDVLVISALDFHQDFIDTAVFDKLVKRYPRFAVSIVMAMKRGNQIDIRKGCPTCQVRNQRLFATSPTYSHSRNRFTLPTSSTAAMSQPNNRPAAKLFNNSSLSDVTIKQISVNGQVREYHAHKAILSAESSYFLKAFTGNFKEASDAVMEVHDDDPDHFEILLKCLYTYDYDKAAVDKLAAGSVNKRVLVPIGVHALADKYDVPCIQKVIADDLRSHLSPGTLKKLKCAIGAHYKTMMVAGGPVGALLASVLLEGQRGFMHTPEYQQLVMSNPTFGADMALGLARDTVDCRCSSCSKDFVLRRDVLGLERKWVHCPYCNCSAAVQE</sequence>
<accession>A0ACC2I0T4</accession>
<gene>
    <name evidence="1" type="ORF">OPT61_g8068</name>
</gene>
<proteinExistence type="predicted"/>
<name>A0ACC2I0T4_9PLEO</name>
<protein>
    <submittedName>
        <fullName evidence="1">Uncharacterized protein</fullName>
    </submittedName>
</protein>
<evidence type="ECO:0000313" key="1">
    <source>
        <dbReference type="EMBL" id="KAJ8108593.1"/>
    </source>
</evidence>
<reference evidence="1" key="1">
    <citation type="submission" date="2022-11" db="EMBL/GenBank/DDBJ databases">
        <title>Genome Sequence of Boeremia exigua.</title>
        <authorList>
            <person name="Buettner E."/>
        </authorList>
    </citation>
    <scope>NUCLEOTIDE SEQUENCE</scope>
    <source>
        <strain evidence="1">CU02</strain>
    </source>
</reference>
<organism evidence="1 2">
    <name type="scientific">Boeremia exigua</name>
    <dbReference type="NCBI Taxonomy" id="749465"/>
    <lineage>
        <taxon>Eukaryota</taxon>
        <taxon>Fungi</taxon>
        <taxon>Dikarya</taxon>
        <taxon>Ascomycota</taxon>
        <taxon>Pezizomycotina</taxon>
        <taxon>Dothideomycetes</taxon>
        <taxon>Pleosporomycetidae</taxon>
        <taxon>Pleosporales</taxon>
        <taxon>Pleosporineae</taxon>
        <taxon>Didymellaceae</taxon>
        <taxon>Boeremia</taxon>
    </lineage>
</organism>